<feature type="zinc finger region" description="C3H1-type" evidence="9">
    <location>
        <begin position="19"/>
        <end position="46"/>
    </location>
</feature>
<evidence type="ECO:0000256" key="7">
    <source>
        <dbReference type="ARBA" id="ARBA00022786"/>
    </source>
</evidence>
<accession>A0A0C3C7S0</accession>
<dbReference type="GO" id="GO:0016567">
    <property type="term" value="P:protein ubiquitination"/>
    <property type="evidence" value="ECO:0007669"/>
    <property type="project" value="InterPro"/>
</dbReference>
<dbReference type="Proteomes" id="UP000053424">
    <property type="component" value="Unassembled WGS sequence"/>
</dbReference>
<dbReference type="CDD" id="cd22585">
    <property type="entry name" value="Rcat_RBR_DEAH12-like"/>
    <property type="match status" value="1"/>
</dbReference>
<feature type="domain" description="C3H1-type" evidence="12">
    <location>
        <begin position="19"/>
        <end position="46"/>
    </location>
</feature>
<keyword evidence="7" id="KW-0833">Ubl conjugation pathway</keyword>
<dbReference type="OrthoDB" id="1431934at2759"/>
<feature type="region of interest" description="Disordered" evidence="11">
    <location>
        <begin position="282"/>
        <end position="306"/>
    </location>
</feature>
<name>A0A0C3C7S0_HEBCY</name>
<keyword evidence="15" id="KW-1185">Reference proteome</keyword>
<evidence type="ECO:0000256" key="3">
    <source>
        <dbReference type="ARBA" id="ARBA00022679"/>
    </source>
</evidence>
<feature type="region of interest" description="Disordered" evidence="11">
    <location>
        <begin position="1"/>
        <end position="23"/>
    </location>
</feature>
<dbReference type="InterPro" id="IPR002867">
    <property type="entry name" value="IBR_dom"/>
</dbReference>
<proteinExistence type="predicted"/>
<dbReference type="InterPro" id="IPR017907">
    <property type="entry name" value="Znf_RING_CS"/>
</dbReference>
<dbReference type="Gene3D" id="1.20.120.1750">
    <property type="match status" value="1"/>
</dbReference>
<evidence type="ECO:0000256" key="6">
    <source>
        <dbReference type="ARBA" id="ARBA00022771"/>
    </source>
</evidence>
<evidence type="ECO:0000259" key="12">
    <source>
        <dbReference type="PROSITE" id="PS50103"/>
    </source>
</evidence>
<feature type="domain" description="C3H1-type" evidence="12">
    <location>
        <begin position="115"/>
        <end position="142"/>
    </location>
</feature>
<feature type="zinc finger region" description="C3H1-type" evidence="9">
    <location>
        <begin position="115"/>
        <end position="142"/>
    </location>
</feature>
<keyword evidence="3" id="KW-0808">Transferase</keyword>
<dbReference type="STRING" id="686832.A0A0C3C7S0"/>
<dbReference type="EMBL" id="KN831785">
    <property type="protein sequence ID" value="KIM39596.1"/>
    <property type="molecule type" value="Genomic_DNA"/>
</dbReference>
<keyword evidence="8 9" id="KW-0862">Zinc</keyword>
<evidence type="ECO:0000256" key="5">
    <source>
        <dbReference type="ARBA" id="ARBA00022737"/>
    </source>
</evidence>
<dbReference type="HOGENOM" id="CLU_004235_0_0_1"/>
<dbReference type="Pfam" id="PF01485">
    <property type="entry name" value="IBR"/>
    <property type="match status" value="2"/>
</dbReference>
<dbReference type="GO" id="GO:0008270">
    <property type="term" value="F:zinc ion binding"/>
    <property type="evidence" value="ECO:0007669"/>
    <property type="project" value="UniProtKB-KW"/>
</dbReference>
<dbReference type="AlphaFoldDB" id="A0A0C3C7S0"/>
<dbReference type="PROSITE" id="PS51873">
    <property type="entry name" value="TRIAD"/>
    <property type="match status" value="1"/>
</dbReference>
<dbReference type="InterPro" id="IPR013083">
    <property type="entry name" value="Znf_RING/FYVE/PHD"/>
</dbReference>
<evidence type="ECO:0000256" key="1">
    <source>
        <dbReference type="ARBA" id="ARBA00001798"/>
    </source>
</evidence>
<evidence type="ECO:0000313" key="14">
    <source>
        <dbReference type="EMBL" id="KIM39596.1"/>
    </source>
</evidence>
<dbReference type="InterPro" id="IPR000571">
    <property type="entry name" value="Znf_CCCH"/>
</dbReference>
<dbReference type="Pfam" id="PF18044">
    <property type="entry name" value="zf-CCCH_4"/>
    <property type="match status" value="1"/>
</dbReference>
<reference evidence="14 15" key="1">
    <citation type="submission" date="2014-04" db="EMBL/GenBank/DDBJ databases">
        <authorList>
            <consortium name="DOE Joint Genome Institute"/>
            <person name="Kuo A."/>
            <person name="Gay G."/>
            <person name="Dore J."/>
            <person name="Kohler A."/>
            <person name="Nagy L.G."/>
            <person name="Floudas D."/>
            <person name="Copeland A."/>
            <person name="Barry K.W."/>
            <person name="Cichocki N."/>
            <person name="Veneault-Fourrey C."/>
            <person name="LaButti K."/>
            <person name="Lindquist E.A."/>
            <person name="Lipzen A."/>
            <person name="Lundell T."/>
            <person name="Morin E."/>
            <person name="Murat C."/>
            <person name="Sun H."/>
            <person name="Tunlid A."/>
            <person name="Henrissat B."/>
            <person name="Grigoriev I.V."/>
            <person name="Hibbett D.S."/>
            <person name="Martin F."/>
            <person name="Nordberg H.P."/>
            <person name="Cantor M.N."/>
            <person name="Hua S.X."/>
        </authorList>
    </citation>
    <scope>NUCLEOTIDE SEQUENCE [LARGE SCALE GENOMIC DNA]</scope>
    <source>
        <strain evidence="15">h7</strain>
    </source>
</reference>
<dbReference type="InterPro" id="IPR036855">
    <property type="entry name" value="Znf_CCCH_sf"/>
</dbReference>
<evidence type="ECO:0000256" key="9">
    <source>
        <dbReference type="PROSITE-ProRule" id="PRU00723"/>
    </source>
</evidence>
<dbReference type="GO" id="GO:0061630">
    <property type="term" value="F:ubiquitin protein ligase activity"/>
    <property type="evidence" value="ECO:0007669"/>
    <property type="project" value="UniProtKB-EC"/>
</dbReference>
<dbReference type="InterPro" id="IPR044066">
    <property type="entry name" value="TRIAD_supradom"/>
</dbReference>
<dbReference type="EC" id="2.3.2.31" evidence="2"/>
<dbReference type="InterPro" id="IPR041367">
    <property type="entry name" value="Znf-CCCH_4"/>
</dbReference>
<evidence type="ECO:0000313" key="15">
    <source>
        <dbReference type="Proteomes" id="UP000053424"/>
    </source>
</evidence>
<keyword evidence="4 9" id="KW-0479">Metal-binding</keyword>
<evidence type="ECO:0000256" key="2">
    <source>
        <dbReference type="ARBA" id="ARBA00012251"/>
    </source>
</evidence>
<dbReference type="PROSITE" id="PS50103">
    <property type="entry name" value="ZF_C3H1"/>
    <property type="match status" value="2"/>
</dbReference>
<evidence type="ECO:0000256" key="4">
    <source>
        <dbReference type="ARBA" id="ARBA00022723"/>
    </source>
</evidence>
<feature type="compositionally biased region" description="Pro residues" evidence="11">
    <location>
        <begin position="66"/>
        <end position="80"/>
    </location>
</feature>
<feature type="domain" description="RING-type" evidence="13">
    <location>
        <begin position="829"/>
        <end position="1042"/>
    </location>
</feature>
<keyword evidence="5" id="KW-0677">Repeat</keyword>
<dbReference type="PANTHER" id="PTHR11685">
    <property type="entry name" value="RBR FAMILY RING FINGER AND IBR DOMAIN-CONTAINING"/>
    <property type="match status" value="1"/>
</dbReference>
<feature type="coiled-coil region" evidence="10">
    <location>
        <begin position="186"/>
        <end position="220"/>
    </location>
</feature>
<evidence type="ECO:0000256" key="10">
    <source>
        <dbReference type="SAM" id="Coils"/>
    </source>
</evidence>
<evidence type="ECO:0000256" key="8">
    <source>
        <dbReference type="ARBA" id="ARBA00022833"/>
    </source>
</evidence>
<dbReference type="SMART" id="SM00356">
    <property type="entry name" value="ZnF_C3H1"/>
    <property type="match status" value="2"/>
</dbReference>
<feature type="compositionally biased region" description="Basic and acidic residues" evidence="11">
    <location>
        <begin position="88"/>
        <end position="103"/>
    </location>
</feature>
<comment type="catalytic activity">
    <reaction evidence="1">
        <text>[E2 ubiquitin-conjugating enzyme]-S-ubiquitinyl-L-cysteine + [acceptor protein]-L-lysine = [E2 ubiquitin-conjugating enzyme]-L-cysteine + [acceptor protein]-N(6)-ubiquitinyl-L-lysine.</text>
        <dbReference type="EC" id="2.3.2.31"/>
    </reaction>
</comment>
<feature type="region of interest" description="Disordered" evidence="11">
    <location>
        <begin position="37"/>
        <end position="120"/>
    </location>
</feature>
<dbReference type="SUPFAM" id="SSF90229">
    <property type="entry name" value="CCCH zinc finger"/>
    <property type="match status" value="1"/>
</dbReference>
<dbReference type="PROSITE" id="PS00518">
    <property type="entry name" value="ZF_RING_1"/>
    <property type="match status" value="1"/>
</dbReference>
<dbReference type="InterPro" id="IPR031127">
    <property type="entry name" value="E3_UB_ligase_RBR"/>
</dbReference>
<gene>
    <name evidence="14" type="ORF">M413DRAFT_415587</name>
</gene>
<feature type="region of interest" description="Disordered" evidence="11">
    <location>
        <begin position="158"/>
        <end position="177"/>
    </location>
</feature>
<organism evidence="14 15">
    <name type="scientific">Hebeloma cylindrosporum</name>
    <dbReference type="NCBI Taxonomy" id="76867"/>
    <lineage>
        <taxon>Eukaryota</taxon>
        <taxon>Fungi</taxon>
        <taxon>Dikarya</taxon>
        <taxon>Basidiomycota</taxon>
        <taxon>Agaricomycotina</taxon>
        <taxon>Agaricomycetes</taxon>
        <taxon>Agaricomycetidae</taxon>
        <taxon>Agaricales</taxon>
        <taxon>Agaricineae</taxon>
        <taxon>Hymenogastraceae</taxon>
        <taxon>Hebeloma</taxon>
    </lineage>
</organism>
<dbReference type="SMART" id="SM00647">
    <property type="entry name" value="IBR"/>
    <property type="match status" value="2"/>
</dbReference>
<keyword evidence="6 9" id="KW-0863">Zinc-finger</keyword>
<feature type="compositionally biased region" description="Polar residues" evidence="11">
    <location>
        <begin position="158"/>
        <end position="175"/>
    </location>
</feature>
<protein>
    <recommendedName>
        <fullName evidence="2">RBR-type E3 ubiquitin transferase</fullName>
        <ecNumber evidence="2">2.3.2.31</ecNumber>
    </recommendedName>
</protein>
<sequence length="1151" mass="130279">MSALPQPGGPTQNHQRRIPDNEKPCFQWLQGNCRFGDGCKFRHEPGDKGRANNVRTEKQDNCNPKGPRPIPNSNIPPVPVPVRTKSAGNKDAESTSNGNERKAAPKNKGNKPNSTSETQACKHWKQGKCPWGNRCRYKHDILQLPNARVQVANAHFRVQSSQSNRGPLPEKTTQPAGREERNLILLQSDENQIEDALKRLDEAREAREAAQRELLGLVEEEGRYKEEVLVMEIAAGEAMEPEAAFRQEEIRRRVEANAKAKEAKARTTKEAKEARIQEKALKREAKKKETETRIAREKAEREEREAAERRRQLEIAAQREKEATVVEQYVVSGTSLVTCSAGFNIQHVIPGFDLCRIVIHNLPRNARREEIADIFIQRGIDNSEFSIVHVKEIGNKQEVIVLANVEGWEAISAGLHGITFRDEVLSFSVSDNASGSVPGTAGQSVPSMTISWRIPSETIIANYHSMEEARNKVRELDKKIWNGRRINARMNDPPRQDDFLRLQHYVPESVKLFNCPPGSEFDEDFYQFVGSHSIRALNSSATFELQDSFDRIHRHISGERGVRIDTYQVLKRGNEVDGEAKVKVEFDDWEDAKRAHALIDKQRIGRASPFYQCWVPKQLQYKIVIPRQQYESQKKQWDALGEKKGPNDPYVQTRKGDRGDVFIEIVGKEKKASGPLKVRVESMVAGDKLDSTFWHPSFASPRSRAFFDRIYAEKQVFIWSDFKTRSLKAYGESRAVEEARPIIKGEVERLSQSETTRVLAREWVAFFVREGYGKLAELLGEENVRLDVEPRMCRITIKGGEEANHSLQRLIDQARTAVSVDAVLPSGGEAETCPVCYGDVSHPEQLGCGHSYCSGCLKHFLTSAVDNKTFPLVCVGNEATCNVPVTIPFVRRFLPAQTFQRLIEAAFDKYLEQHQQQLKYCTTPDCKQIYRRRADKMSAKCPACFLTICLACDEEAHTGVSCEEQRILRNPAEQERLNEELAASSGYKRCPTCRAMIEKTEGCNHMTCRCGAHICWKCMNVFQTGRETSDHLIAAHGGIFDVSAAVVVADEWNDVFIAGQAEEMARIARERLVRERALRHVAANPFAGQNQDAGNRDPVMRGPRIRRVPTNAEEQATRARIDRQILAEEEARQLREAARRREENRGGCVVM</sequence>
<keyword evidence="10" id="KW-0175">Coiled coil</keyword>
<reference evidence="15" key="2">
    <citation type="submission" date="2015-01" db="EMBL/GenBank/DDBJ databases">
        <title>Evolutionary Origins and Diversification of the Mycorrhizal Mutualists.</title>
        <authorList>
            <consortium name="DOE Joint Genome Institute"/>
            <consortium name="Mycorrhizal Genomics Consortium"/>
            <person name="Kohler A."/>
            <person name="Kuo A."/>
            <person name="Nagy L.G."/>
            <person name="Floudas D."/>
            <person name="Copeland A."/>
            <person name="Barry K.W."/>
            <person name="Cichocki N."/>
            <person name="Veneault-Fourrey C."/>
            <person name="LaButti K."/>
            <person name="Lindquist E.A."/>
            <person name="Lipzen A."/>
            <person name="Lundell T."/>
            <person name="Morin E."/>
            <person name="Murat C."/>
            <person name="Riley R."/>
            <person name="Ohm R."/>
            <person name="Sun H."/>
            <person name="Tunlid A."/>
            <person name="Henrissat B."/>
            <person name="Grigoriev I.V."/>
            <person name="Hibbett D.S."/>
            <person name="Martin F."/>
        </authorList>
    </citation>
    <scope>NUCLEOTIDE SEQUENCE [LARGE SCALE GENOMIC DNA]</scope>
    <source>
        <strain evidence="15">h7</strain>
    </source>
</reference>
<dbReference type="Gene3D" id="3.30.40.10">
    <property type="entry name" value="Zinc/RING finger domain, C3HC4 (zinc finger)"/>
    <property type="match status" value="1"/>
</dbReference>
<dbReference type="CDD" id="cd20335">
    <property type="entry name" value="BRcat_RBR"/>
    <property type="match status" value="1"/>
</dbReference>
<evidence type="ECO:0000259" key="13">
    <source>
        <dbReference type="PROSITE" id="PS51873"/>
    </source>
</evidence>
<dbReference type="Gene3D" id="4.10.1000.10">
    <property type="entry name" value="Zinc finger, CCCH-type"/>
    <property type="match status" value="2"/>
</dbReference>
<evidence type="ECO:0000256" key="11">
    <source>
        <dbReference type="SAM" id="MobiDB-lite"/>
    </source>
</evidence>
<feature type="compositionally biased region" description="Basic and acidic residues" evidence="11">
    <location>
        <begin position="37"/>
        <end position="60"/>
    </location>
</feature>
<dbReference type="SUPFAM" id="SSF57850">
    <property type="entry name" value="RING/U-box"/>
    <property type="match status" value="3"/>
</dbReference>